<reference evidence="20" key="1">
    <citation type="journal article" date="2014" name="Ticks Tick Borne Dis.">
        <title>Molecular phylogeny of soft ticks (Ixodida: Argasidae) inferred from mitochondrial genome and nuclear rRNA sequences.</title>
        <authorList>
            <person name="Burger T.D."/>
            <person name="Shao R."/>
            <person name="Labruna M.B."/>
            <person name="Barker S.C."/>
        </authorList>
    </citation>
    <scope>NUCLEOTIDE SEQUENCE</scope>
</reference>
<evidence type="ECO:0000256" key="10">
    <source>
        <dbReference type="ARBA" id="ARBA00022967"/>
    </source>
</evidence>
<protein>
    <recommendedName>
        <fullName evidence="5 18">NADH-ubiquinone oxidoreductase chain 2</fullName>
        <ecNumber evidence="4 18">7.1.1.2</ecNumber>
    </recommendedName>
</protein>
<evidence type="ECO:0000256" key="16">
    <source>
        <dbReference type="ARBA" id="ARBA00023136"/>
    </source>
</evidence>
<evidence type="ECO:0000256" key="14">
    <source>
        <dbReference type="ARBA" id="ARBA00023075"/>
    </source>
</evidence>
<dbReference type="GO" id="GO:0008137">
    <property type="term" value="F:NADH dehydrogenase (ubiquinone) activity"/>
    <property type="evidence" value="ECO:0007669"/>
    <property type="project" value="UniProtKB-EC"/>
</dbReference>
<comment type="subcellular location">
    <subcellularLocation>
        <location evidence="2 18">Mitochondrion inner membrane</location>
        <topology evidence="2 18">Multi-pass membrane protein</topology>
    </subcellularLocation>
</comment>
<keyword evidence="8 18" id="KW-0812">Transmembrane</keyword>
<evidence type="ECO:0000256" key="11">
    <source>
        <dbReference type="ARBA" id="ARBA00022982"/>
    </source>
</evidence>
<feature type="domain" description="NADH:quinone oxidoreductase/Mrp antiporter transmembrane" evidence="19">
    <location>
        <begin position="22"/>
        <end position="265"/>
    </location>
</feature>
<keyword evidence="10 18" id="KW-1278">Translocase</keyword>
<evidence type="ECO:0000256" key="1">
    <source>
        <dbReference type="ARBA" id="ARBA00003257"/>
    </source>
</evidence>
<evidence type="ECO:0000256" key="4">
    <source>
        <dbReference type="ARBA" id="ARBA00012944"/>
    </source>
</evidence>
<comment type="catalytic activity">
    <reaction evidence="17 18">
        <text>a ubiquinone + NADH + 5 H(+)(in) = a ubiquinol + NAD(+) + 4 H(+)(out)</text>
        <dbReference type="Rhea" id="RHEA:29091"/>
        <dbReference type="Rhea" id="RHEA-COMP:9565"/>
        <dbReference type="Rhea" id="RHEA-COMP:9566"/>
        <dbReference type="ChEBI" id="CHEBI:15378"/>
        <dbReference type="ChEBI" id="CHEBI:16389"/>
        <dbReference type="ChEBI" id="CHEBI:17976"/>
        <dbReference type="ChEBI" id="CHEBI:57540"/>
        <dbReference type="ChEBI" id="CHEBI:57945"/>
        <dbReference type="EC" id="7.1.1.2"/>
    </reaction>
</comment>
<organism evidence="20">
    <name type="scientific">Ornithodoros rostratus</name>
    <name type="common">Soft tick</name>
    <dbReference type="NCBI Taxonomy" id="360320"/>
    <lineage>
        <taxon>Eukaryota</taxon>
        <taxon>Metazoa</taxon>
        <taxon>Ecdysozoa</taxon>
        <taxon>Arthropoda</taxon>
        <taxon>Chelicerata</taxon>
        <taxon>Arachnida</taxon>
        <taxon>Acari</taxon>
        <taxon>Parasitiformes</taxon>
        <taxon>Ixodida</taxon>
        <taxon>Ixodoidea</taxon>
        <taxon>Argasidae</taxon>
        <taxon>Ornithodorinae</taxon>
        <taxon>Ornithodoros</taxon>
    </lineage>
</organism>
<dbReference type="InterPro" id="IPR001750">
    <property type="entry name" value="ND/Mrp_TM"/>
</dbReference>
<keyword evidence="12 18" id="KW-1133">Transmembrane helix</keyword>
<feature type="transmembrane region" description="Helical" evidence="18">
    <location>
        <begin position="7"/>
        <end position="30"/>
    </location>
</feature>
<keyword evidence="14 18" id="KW-0830">Ubiquinone</keyword>
<geneLocation type="mitochondrion" evidence="20"/>
<accession>W0FDL4</accession>
<evidence type="ECO:0000259" key="19">
    <source>
        <dbReference type="Pfam" id="PF00361"/>
    </source>
</evidence>
<keyword evidence="11 18" id="KW-0249">Electron transport</keyword>
<feature type="transmembrane region" description="Helical" evidence="18">
    <location>
        <begin position="260"/>
        <end position="281"/>
    </location>
</feature>
<name>W0FDL4_ORNRO</name>
<feature type="transmembrane region" description="Helical" evidence="18">
    <location>
        <begin position="301"/>
        <end position="318"/>
    </location>
</feature>
<dbReference type="PANTHER" id="PTHR46552:SF1">
    <property type="entry name" value="NADH-UBIQUINONE OXIDOREDUCTASE CHAIN 2"/>
    <property type="match status" value="1"/>
</dbReference>
<evidence type="ECO:0000313" key="20">
    <source>
        <dbReference type="EMBL" id="AHF21665.1"/>
    </source>
</evidence>
<feature type="transmembrane region" description="Helical" evidence="18">
    <location>
        <begin position="128"/>
        <end position="153"/>
    </location>
</feature>
<keyword evidence="16 18" id="KW-0472">Membrane</keyword>
<keyword evidence="9 18" id="KW-0999">Mitochondrion inner membrane</keyword>
<evidence type="ECO:0000256" key="9">
    <source>
        <dbReference type="ARBA" id="ARBA00022792"/>
    </source>
</evidence>
<evidence type="ECO:0000256" key="12">
    <source>
        <dbReference type="ARBA" id="ARBA00022989"/>
    </source>
</evidence>
<feature type="transmembrane region" description="Helical" evidence="18">
    <location>
        <begin position="188"/>
        <end position="206"/>
    </location>
</feature>
<dbReference type="Pfam" id="PF00361">
    <property type="entry name" value="Proton_antipo_M"/>
    <property type="match status" value="1"/>
</dbReference>
<dbReference type="EC" id="7.1.1.2" evidence="4 18"/>
<keyword evidence="15 18" id="KW-0496">Mitochondrion</keyword>
<dbReference type="GO" id="GO:0006120">
    <property type="term" value="P:mitochondrial electron transport, NADH to ubiquinone"/>
    <property type="evidence" value="ECO:0007669"/>
    <property type="project" value="InterPro"/>
</dbReference>
<keyword evidence="13 18" id="KW-0520">NAD</keyword>
<evidence type="ECO:0000256" key="18">
    <source>
        <dbReference type="RuleBase" id="RU003403"/>
    </source>
</evidence>
<evidence type="ECO:0000256" key="17">
    <source>
        <dbReference type="ARBA" id="ARBA00049551"/>
    </source>
</evidence>
<evidence type="ECO:0000256" key="8">
    <source>
        <dbReference type="ARBA" id="ARBA00022692"/>
    </source>
</evidence>
<proteinExistence type="inferred from homology"/>
<feature type="transmembrane region" description="Helical" evidence="18">
    <location>
        <begin position="226"/>
        <end position="248"/>
    </location>
</feature>
<evidence type="ECO:0000256" key="2">
    <source>
        <dbReference type="ARBA" id="ARBA00004448"/>
    </source>
</evidence>
<evidence type="ECO:0000256" key="15">
    <source>
        <dbReference type="ARBA" id="ARBA00023128"/>
    </source>
</evidence>
<evidence type="ECO:0000256" key="6">
    <source>
        <dbReference type="ARBA" id="ARBA00022448"/>
    </source>
</evidence>
<dbReference type="InterPro" id="IPR003917">
    <property type="entry name" value="NADH_UbQ_OxRdtase_chain2"/>
</dbReference>
<evidence type="ECO:0000256" key="3">
    <source>
        <dbReference type="ARBA" id="ARBA00007012"/>
    </source>
</evidence>
<evidence type="ECO:0000256" key="13">
    <source>
        <dbReference type="ARBA" id="ARBA00023027"/>
    </source>
</evidence>
<sequence length="319" mass="37291">MKISYIMLLWVMILSILMAFSSSSLIFLWMCLEINMMSFIPVLNSKTTLSINSTVIYFIIQALASSLFIFIMTIFLMNNTLFMYMKELFTCTMLLKLGAAPFHSWFPQISEGINLTSFFLLTTIQKMIPFYVISLFFSKMIFLTILCSTIFGSLGGFNQTSFRKLLAFSSITHMAWMLSLILMNNLWILYLLIYSIIMGMIIKTMFQFNMNFVFQIKNLNKIDSLYLIVILLSLGGLPPMMGFFMKWMTLKMIILNKMSILIIPLISSSLVNLYFYTRMIYPILLKSFNFNMWNTKSFNKLNLYLITNLIFIFFLIPMM</sequence>
<feature type="transmembrane region" description="Helical" evidence="18">
    <location>
        <begin position="55"/>
        <end position="76"/>
    </location>
</feature>
<dbReference type="PANTHER" id="PTHR46552">
    <property type="entry name" value="NADH-UBIQUINONE OXIDOREDUCTASE CHAIN 2"/>
    <property type="match status" value="1"/>
</dbReference>
<evidence type="ECO:0000256" key="7">
    <source>
        <dbReference type="ARBA" id="ARBA00022660"/>
    </source>
</evidence>
<comment type="similarity">
    <text evidence="3 18">Belongs to the complex I subunit 2 family.</text>
</comment>
<keyword evidence="6" id="KW-0813">Transport</keyword>
<comment type="function">
    <text evidence="18">Core subunit of the mitochondrial membrane respiratory chain NADH dehydrogenase (Complex I) which catalyzes electron transfer from NADH through the respiratory chain, using ubiquinone as an electron acceptor. Essential for the catalytic activity and assembly of complex I.</text>
</comment>
<dbReference type="AlphaFoldDB" id="W0FDL4"/>
<comment type="function">
    <text evidence="1">Core subunit of the mitochondrial membrane respiratory chain NADH dehydrogenase (Complex I) that is believed to belong to the minimal assembly required for catalysis. Complex I functions in the transfer of electrons from NADH to the respiratory chain. The immediate electron acceptor for the enzyme is believed to be ubiquinone.</text>
</comment>
<dbReference type="InterPro" id="IPR050175">
    <property type="entry name" value="Complex_I_Subunit_2"/>
</dbReference>
<keyword evidence="7 18" id="KW-0679">Respiratory chain</keyword>
<gene>
    <name evidence="20" type="primary">NAD2</name>
</gene>
<dbReference type="PRINTS" id="PR01436">
    <property type="entry name" value="NADHDHGNASE2"/>
</dbReference>
<dbReference type="GO" id="GO:0005743">
    <property type="term" value="C:mitochondrial inner membrane"/>
    <property type="evidence" value="ECO:0007669"/>
    <property type="project" value="UniProtKB-SubCell"/>
</dbReference>
<evidence type="ECO:0000256" key="5">
    <source>
        <dbReference type="ARBA" id="ARBA00021008"/>
    </source>
</evidence>
<dbReference type="EMBL" id="KC769592">
    <property type="protein sequence ID" value="AHF21665.1"/>
    <property type="molecule type" value="Genomic_DNA"/>
</dbReference>